<proteinExistence type="predicted"/>
<evidence type="ECO:0008006" key="3">
    <source>
        <dbReference type="Google" id="ProtNLM"/>
    </source>
</evidence>
<gene>
    <name evidence="1" type="ORF">EANT1437_LOCUS14126</name>
    <name evidence="2" type="ORF">EANT1437_LOCUS14127</name>
</gene>
<reference evidence="1" key="1">
    <citation type="submission" date="2021-01" db="EMBL/GenBank/DDBJ databases">
        <authorList>
            <person name="Corre E."/>
            <person name="Pelletier E."/>
            <person name="Niang G."/>
            <person name="Scheremetjew M."/>
            <person name="Finn R."/>
            <person name="Kale V."/>
            <person name="Holt S."/>
            <person name="Cochrane G."/>
            <person name="Meng A."/>
            <person name="Brown T."/>
            <person name="Cohen L."/>
        </authorList>
    </citation>
    <scope>NUCLEOTIDE SEQUENCE</scope>
    <source>
        <strain evidence="1">CCMP1452</strain>
    </source>
</reference>
<dbReference type="AlphaFoldDB" id="A0A6U0TE06"/>
<dbReference type="EMBL" id="HBHI01027591">
    <property type="protein sequence ID" value="CAD9696853.1"/>
    <property type="molecule type" value="Transcribed_RNA"/>
</dbReference>
<protein>
    <recommendedName>
        <fullName evidence="3">NnrU domain-containing protein</fullName>
    </recommendedName>
</protein>
<sequence length="317" mass="34206">MSGGAASSMLQTLLSSPASKWAVGGWSLFIAENLILSENRSKIMEMVGGDDNYHYLYGTLSSVAMASTGYGYFYHVRNAQPLLCSSAKCMPMPFKVGGLICLSMGFGIASQTAPKAQIPITMNNNNNTLTTTNTDSGNKWKVRCPFDFTDSRSATHIDNNNDGSNSNSGGEMVKLSTADRISRHPGLFSFGLVSLGYGLLLPSLPTQLFFSMPLLVAVVGGAHTDSRHRRGMGGQLSPAIEQQTSLLPFYALLTNDDNNVIRNLQEFWTHDVKGINLALSIGLASLIVLRKGRGINTHIHHTTTTSSSSLRKSLIPQ</sequence>
<organism evidence="1">
    <name type="scientific">Eucampia antarctica</name>
    <dbReference type="NCBI Taxonomy" id="49252"/>
    <lineage>
        <taxon>Eukaryota</taxon>
        <taxon>Sar</taxon>
        <taxon>Stramenopiles</taxon>
        <taxon>Ochrophyta</taxon>
        <taxon>Bacillariophyta</taxon>
        <taxon>Mediophyceae</taxon>
        <taxon>Biddulphiophycidae</taxon>
        <taxon>Hemiaulales</taxon>
        <taxon>Hemiaulaceae</taxon>
        <taxon>Eucampia</taxon>
    </lineage>
</organism>
<evidence type="ECO:0000313" key="1">
    <source>
        <dbReference type="EMBL" id="CAD9696845.1"/>
    </source>
</evidence>
<evidence type="ECO:0000313" key="2">
    <source>
        <dbReference type="EMBL" id="CAD9696853.1"/>
    </source>
</evidence>
<name>A0A6U0TE06_9STRA</name>
<accession>A0A6U0TE06</accession>
<dbReference type="EMBL" id="HBHI01027589">
    <property type="protein sequence ID" value="CAD9696845.1"/>
    <property type="molecule type" value="Transcribed_RNA"/>
</dbReference>